<dbReference type="PROSITE" id="PS50005">
    <property type="entry name" value="TPR"/>
    <property type="match status" value="1"/>
</dbReference>
<reference evidence="3" key="1">
    <citation type="submission" date="2021-01" db="EMBL/GenBank/DDBJ databases">
        <title>Description of Breznakiella homolactica.</title>
        <authorList>
            <person name="Song Y."/>
            <person name="Brune A."/>
        </authorList>
    </citation>
    <scope>NUCLEOTIDE SEQUENCE</scope>
    <source>
        <strain evidence="3">RmG30</strain>
    </source>
</reference>
<protein>
    <submittedName>
        <fullName evidence="3">Sel1 repeat family protein</fullName>
    </submittedName>
</protein>
<evidence type="ECO:0000256" key="2">
    <source>
        <dbReference type="SAM" id="SignalP"/>
    </source>
</evidence>
<organism evidence="3 4">
    <name type="scientific">Breznakiella homolactica</name>
    <dbReference type="NCBI Taxonomy" id="2798577"/>
    <lineage>
        <taxon>Bacteria</taxon>
        <taxon>Pseudomonadati</taxon>
        <taxon>Spirochaetota</taxon>
        <taxon>Spirochaetia</taxon>
        <taxon>Spirochaetales</taxon>
        <taxon>Breznakiellaceae</taxon>
        <taxon>Breznakiella</taxon>
    </lineage>
</organism>
<dbReference type="KEGG" id="bhc:JFL75_12960"/>
<gene>
    <name evidence="3" type="ORF">JFL75_12960</name>
</gene>
<feature type="signal peptide" evidence="2">
    <location>
        <begin position="1"/>
        <end position="18"/>
    </location>
</feature>
<dbReference type="AlphaFoldDB" id="A0A7T8BA47"/>
<dbReference type="InterPro" id="IPR050767">
    <property type="entry name" value="Sel1_AlgK"/>
</dbReference>
<feature type="chain" id="PRO_5031001636" evidence="2">
    <location>
        <begin position="19"/>
        <end position="256"/>
    </location>
</feature>
<dbReference type="SUPFAM" id="SSF81901">
    <property type="entry name" value="HCP-like"/>
    <property type="match status" value="1"/>
</dbReference>
<dbReference type="Gene3D" id="1.25.40.10">
    <property type="entry name" value="Tetratricopeptide repeat domain"/>
    <property type="match status" value="2"/>
</dbReference>
<evidence type="ECO:0000313" key="4">
    <source>
        <dbReference type="Proteomes" id="UP000595917"/>
    </source>
</evidence>
<dbReference type="Pfam" id="PF08238">
    <property type="entry name" value="Sel1"/>
    <property type="match status" value="6"/>
</dbReference>
<sequence>MKKTLALFAIVSVVCVSAGGDMPDKETENHGARELFALAEEYFQKGDDAEAVTFYQKAADLGHADAIYKLGGHYYSGSGVRRDFQKAYDLYSKAAELGNADALYQLGHIHQYARSSTNGIGIPFDINTAIAFYTDAAELGHPLAQDALAALYFKGGDVEGDLEQDYAQALKWYRVRAEAGDSFGQYMVGECYYCGHGVAQDFMAAFEWYTLSAEQDPHSPALYKLYLMYFKGEGVPQDYEKANEWYKKMLSDQLLI</sequence>
<proteinExistence type="predicted"/>
<dbReference type="RefSeq" id="WP_215625154.1">
    <property type="nucleotide sequence ID" value="NZ_CP067089.2"/>
</dbReference>
<name>A0A7T8BA47_9SPIR</name>
<dbReference type="InterPro" id="IPR019734">
    <property type="entry name" value="TPR_rpt"/>
</dbReference>
<dbReference type="SMART" id="SM00671">
    <property type="entry name" value="SEL1"/>
    <property type="match status" value="6"/>
</dbReference>
<evidence type="ECO:0000313" key="3">
    <source>
        <dbReference type="EMBL" id="QQO07848.1"/>
    </source>
</evidence>
<accession>A0A7T8BA47</accession>
<keyword evidence="4" id="KW-1185">Reference proteome</keyword>
<evidence type="ECO:0000256" key="1">
    <source>
        <dbReference type="PROSITE-ProRule" id="PRU00339"/>
    </source>
</evidence>
<dbReference type="EMBL" id="CP067089">
    <property type="protein sequence ID" value="QQO07848.1"/>
    <property type="molecule type" value="Genomic_DNA"/>
</dbReference>
<keyword evidence="2" id="KW-0732">Signal</keyword>
<dbReference type="InterPro" id="IPR011990">
    <property type="entry name" value="TPR-like_helical_dom_sf"/>
</dbReference>
<dbReference type="Proteomes" id="UP000595917">
    <property type="component" value="Chromosome"/>
</dbReference>
<keyword evidence="1" id="KW-0802">TPR repeat</keyword>
<dbReference type="PANTHER" id="PTHR11102:SF160">
    <property type="entry name" value="ERAD-ASSOCIATED E3 UBIQUITIN-PROTEIN LIGASE COMPONENT HRD3"/>
    <property type="match status" value="1"/>
</dbReference>
<feature type="repeat" description="TPR" evidence="1">
    <location>
        <begin position="32"/>
        <end position="65"/>
    </location>
</feature>
<dbReference type="InterPro" id="IPR006597">
    <property type="entry name" value="Sel1-like"/>
</dbReference>
<dbReference type="PANTHER" id="PTHR11102">
    <property type="entry name" value="SEL-1-LIKE PROTEIN"/>
    <property type="match status" value="1"/>
</dbReference>